<dbReference type="AlphaFoldDB" id="A0A7J7ISR8"/>
<evidence type="ECO:0000313" key="2">
    <source>
        <dbReference type="Proteomes" id="UP000593567"/>
    </source>
</evidence>
<evidence type="ECO:0000313" key="1">
    <source>
        <dbReference type="EMBL" id="KAF6016865.1"/>
    </source>
</evidence>
<keyword evidence="2" id="KW-1185">Reference proteome</keyword>
<name>A0A7J7ISR8_BUGNE</name>
<gene>
    <name evidence="1" type="ORF">EB796_024818</name>
</gene>
<comment type="caution">
    <text evidence="1">The sequence shown here is derived from an EMBL/GenBank/DDBJ whole genome shotgun (WGS) entry which is preliminary data.</text>
</comment>
<proteinExistence type="predicted"/>
<organism evidence="1 2">
    <name type="scientific">Bugula neritina</name>
    <name type="common">Brown bryozoan</name>
    <name type="synonym">Sertularia neritina</name>
    <dbReference type="NCBI Taxonomy" id="10212"/>
    <lineage>
        <taxon>Eukaryota</taxon>
        <taxon>Metazoa</taxon>
        <taxon>Spiralia</taxon>
        <taxon>Lophotrochozoa</taxon>
        <taxon>Bryozoa</taxon>
        <taxon>Gymnolaemata</taxon>
        <taxon>Cheilostomatida</taxon>
        <taxon>Flustrina</taxon>
        <taxon>Buguloidea</taxon>
        <taxon>Bugulidae</taxon>
        <taxon>Bugula</taxon>
    </lineage>
</organism>
<accession>A0A7J7ISR8</accession>
<sequence length="101" mass="11804">MCTNNAGANFSVVYSAIKENVHKRTHLCRIYARHRLNSVVVYQLLDFGLDFISIAKGQPSYRLCYWLQCPINMQFQFHTFQFTHAWKNIRKLANYAISITG</sequence>
<dbReference type="Proteomes" id="UP000593567">
    <property type="component" value="Unassembled WGS sequence"/>
</dbReference>
<protein>
    <submittedName>
        <fullName evidence="1">Uncharacterized protein</fullName>
    </submittedName>
</protein>
<reference evidence="1" key="1">
    <citation type="submission" date="2020-06" db="EMBL/GenBank/DDBJ databases">
        <title>Draft genome of Bugula neritina, a colonial animal packing powerful symbionts and potential medicines.</title>
        <authorList>
            <person name="Rayko M."/>
        </authorList>
    </citation>
    <scope>NUCLEOTIDE SEQUENCE [LARGE SCALE GENOMIC DNA]</scope>
    <source>
        <strain evidence="1">Kwan_BN1</strain>
    </source>
</reference>
<dbReference type="EMBL" id="VXIV02003456">
    <property type="protein sequence ID" value="KAF6016865.1"/>
    <property type="molecule type" value="Genomic_DNA"/>
</dbReference>